<dbReference type="AlphaFoldDB" id="A0A7Y0L565"/>
<keyword evidence="1" id="KW-0812">Transmembrane</keyword>
<accession>A0A7Y0L565</accession>
<reference evidence="2 3" key="1">
    <citation type="submission" date="2020-04" db="EMBL/GenBank/DDBJ databases">
        <authorList>
            <person name="Zhang R."/>
            <person name="Schippers A."/>
        </authorList>
    </citation>
    <scope>NUCLEOTIDE SEQUENCE [LARGE SCALE GENOMIC DNA]</scope>
    <source>
        <strain evidence="2 3">DSM 109850</strain>
    </source>
</reference>
<protein>
    <submittedName>
        <fullName evidence="2">Uncharacterized protein</fullName>
    </submittedName>
</protein>
<organism evidence="2 3">
    <name type="scientific">Sulfobacillus harzensis</name>
    <dbReference type="NCBI Taxonomy" id="2729629"/>
    <lineage>
        <taxon>Bacteria</taxon>
        <taxon>Bacillati</taxon>
        <taxon>Bacillota</taxon>
        <taxon>Clostridia</taxon>
        <taxon>Eubacteriales</taxon>
        <taxon>Clostridiales Family XVII. Incertae Sedis</taxon>
        <taxon>Sulfobacillus</taxon>
    </lineage>
</organism>
<gene>
    <name evidence="2" type="ORF">HIJ39_13850</name>
</gene>
<feature type="transmembrane region" description="Helical" evidence="1">
    <location>
        <begin position="6"/>
        <end position="23"/>
    </location>
</feature>
<evidence type="ECO:0000256" key="1">
    <source>
        <dbReference type="SAM" id="Phobius"/>
    </source>
</evidence>
<keyword evidence="3" id="KW-1185">Reference proteome</keyword>
<name>A0A7Y0L565_9FIRM</name>
<dbReference type="RefSeq" id="WP_169100694.1">
    <property type="nucleotide sequence ID" value="NZ_JABBVZ010000051.1"/>
</dbReference>
<dbReference type="EMBL" id="JABBVZ010000051">
    <property type="protein sequence ID" value="NMP23425.1"/>
    <property type="molecule type" value="Genomic_DNA"/>
</dbReference>
<evidence type="ECO:0000313" key="3">
    <source>
        <dbReference type="Proteomes" id="UP000533476"/>
    </source>
</evidence>
<proteinExistence type="predicted"/>
<keyword evidence="1" id="KW-0472">Membrane</keyword>
<comment type="caution">
    <text evidence="2">The sequence shown here is derived from an EMBL/GenBank/DDBJ whole genome shotgun (WGS) entry which is preliminary data.</text>
</comment>
<keyword evidence="1" id="KW-1133">Transmembrane helix</keyword>
<dbReference type="Proteomes" id="UP000533476">
    <property type="component" value="Unassembled WGS sequence"/>
</dbReference>
<sequence>MTNAEWIIIIAGGALAIGGLTRSRRQDQGIAQWKADQEAKAEAFEAAPVVNSHRVKCPDCGEWATLMVNQAGRQRRVCDECGTEDL</sequence>
<evidence type="ECO:0000313" key="2">
    <source>
        <dbReference type="EMBL" id="NMP23425.1"/>
    </source>
</evidence>